<comment type="caution">
    <text evidence="1">The sequence shown here is derived from an EMBL/GenBank/DDBJ whole genome shotgun (WGS) entry which is preliminary data.</text>
</comment>
<sequence length="282" mass="31823">MNARLTNESLEAKYLKVDIFKARWKSLRDAFVKNRKKSLPSGSAGGTQKGWKYTDLMSFLLPYVQQRSSKSSLSNPSPVEDMERASTPLSLETEEHARTACGSPAPPPTAPPPLVPRTSAERQRPSRSRSPRDPISTPAAAQRSTRDTRRRPQSTDLGEQLISLLQEPPTAPHMPDSELEESYYFALSLVPMLQRLDKDRKHQAKVCILKTFHNLERDTQHQQHWQPIDHPPATQHSIHTSRPVAFRPSVPQPPRAQSTPTRPSDMLSSSSSSAWQESFYEQ</sequence>
<reference evidence="1" key="1">
    <citation type="submission" date="2022-05" db="EMBL/GenBank/DDBJ databases">
        <title>Chromosome-level genome of Chaenocephalus aceratus.</title>
        <authorList>
            <person name="Park H."/>
        </authorList>
    </citation>
    <scope>NUCLEOTIDE SEQUENCE</scope>
    <source>
        <strain evidence="1">KU_202001</strain>
    </source>
</reference>
<keyword evidence="2" id="KW-1185">Reference proteome</keyword>
<proteinExistence type="predicted"/>
<name>A0ACB9XDN4_CHAAC</name>
<accession>A0ACB9XDN4</accession>
<dbReference type="Proteomes" id="UP001057452">
    <property type="component" value="Chromosome 7"/>
</dbReference>
<organism evidence="1 2">
    <name type="scientific">Chaenocephalus aceratus</name>
    <name type="common">Blackfin icefish</name>
    <name type="synonym">Chaenichthys aceratus</name>
    <dbReference type="NCBI Taxonomy" id="36190"/>
    <lineage>
        <taxon>Eukaryota</taxon>
        <taxon>Metazoa</taxon>
        <taxon>Chordata</taxon>
        <taxon>Craniata</taxon>
        <taxon>Vertebrata</taxon>
        <taxon>Euteleostomi</taxon>
        <taxon>Actinopterygii</taxon>
        <taxon>Neopterygii</taxon>
        <taxon>Teleostei</taxon>
        <taxon>Neoteleostei</taxon>
        <taxon>Acanthomorphata</taxon>
        <taxon>Eupercaria</taxon>
        <taxon>Perciformes</taxon>
        <taxon>Notothenioidei</taxon>
        <taxon>Channichthyidae</taxon>
        <taxon>Chaenocephalus</taxon>
    </lineage>
</organism>
<dbReference type="EMBL" id="CM043791">
    <property type="protein sequence ID" value="KAI4824637.1"/>
    <property type="molecule type" value="Genomic_DNA"/>
</dbReference>
<evidence type="ECO:0000313" key="2">
    <source>
        <dbReference type="Proteomes" id="UP001057452"/>
    </source>
</evidence>
<protein>
    <submittedName>
        <fullName evidence="1">Uncharacterized protein</fullName>
    </submittedName>
</protein>
<evidence type="ECO:0000313" key="1">
    <source>
        <dbReference type="EMBL" id="KAI4824637.1"/>
    </source>
</evidence>
<gene>
    <name evidence="1" type="ORF">KUCAC02_013135</name>
</gene>